<proteinExistence type="predicted"/>
<protein>
    <submittedName>
        <fullName evidence="1">ABC transporter substrate-binding protein</fullName>
    </submittedName>
</protein>
<dbReference type="InterPro" id="IPR050490">
    <property type="entry name" value="Bact_solute-bd_prot1"/>
</dbReference>
<dbReference type="Gene3D" id="3.40.190.10">
    <property type="entry name" value="Periplasmic binding protein-like II"/>
    <property type="match status" value="1"/>
</dbReference>
<organism evidence="1 2">
    <name type="scientific">Halocatena marina</name>
    <dbReference type="NCBI Taxonomy" id="2934937"/>
    <lineage>
        <taxon>Archaea</taxon>
        <taxon>Methanobacteriati</taxon>
        <taxon>Methanobacteriota</taxon>
        <taxon>Stenosarchaea group</taxon>
        <taxon>Halobacteria</taxon>
        <taxon>Halobacteriales</taxon>
        <taxon>Natronomonadaceae</taxon>
        <taxon>Halocatena</taxon>
    </lineage>
</organism>
<dbReference type="PANTHER" id="PTHR43649">
    <property type="entry name" value="ARABINOSE-BINDING PROTEIN-RELATED"/>
    <property type="match status" value="1"/>
</dbReference>
<dbReference type="SUPFAM" id="SSF53850">
    <property type="entry name" value="Periplasmic binding protein-like II"/>
    <property type="match status" value="1"/>
</dbReference>
<keyword evidence="2" id="KW-1185">Reference proteome</keyword>
<sequence>MCADSTARDIDRRSVLRGIAVTAGAASFAGCTGGIPGTGSGDDGELLFWASPFDDEVWDPWKEWFQNQWQENHDSPITLSPFTYEDMRQKFLSGGRQGRPDAIEGVLENLSEYIKADLVEPITEQAEGLKFSDGYIDGAWDAMTYQGEVYGLPYVGNGRALIYRKDIFERNNLQPPKTAKEFHEVARTIKQNEDITPFNNCTKKGGVRAFQEWISHVFQYHDNLYTREGDSWKLQASPDTLGKIFKAFYYEPWASDDAFCNPDNRGQGYQANDPGYLNGNIAMIECGTWLMGWTSGQEINNENQTTKLLEENTGVAQLPYAKGVALALT</sequence>
<dbReference type="AlphaFoldDB" id="A0ABD5YJS9"/>
<dbReference type="RefSeq" id="WP_390204969.1">
    <property type="nucleotide sequence ID" value="NZ_JBHSZC010000001.1"/>
</dbReference>
<gene>
    <name evidence="1" type="ORF">ACFQL7_06225</name>
</gene>
<name>A0ABD5YJS9_9EURY</name>
<evidence type="ECO:0000313" key="2">
    <source>
        <dbReference type="Proteomes" id="UP001596417"/>
    </source>
</evidence>
<dbReference type="EMBL" id="JBHTAX010000001">
    <property type="protein sequence ID" value="MFC7189485.1"/>
    <property type="molecule type" value="Genomic_DNA"/>
</dbReference>
<dbReference type="PROSITE" id="PS51318">
    <property type="entry name" value="TAT"/>
    <property type="match status" value="1"/>
</dbReference>
<dbReference type="PANTHER" id="PTHR43649:SF12">
    <property type="entry name" value="DIACETYLCHITOBIOSE BINDING PROTEIN DASA"/>
    <property type="match status" value="1"/>
</dbReference>
<dbReference type="InterPro" id="IPR006311">
    <property type="entry name" value="TAT_signal"/>
</dbReference>
<dbReference type="InterPro" id="IPR006059">
    <property type="entry name" value="SBP"/>
</dbReference>
<reference evidence="1 2" key="1">
    <citation type="journal article" date="2019" name="Int. J. Syst. Evol. Microbiol.">
        <title>The Global Catalogue of Microorganisms (GCM) 10K type strain sequencing project: providing services to taxonomists for standard genome sequencing and annotation.</title>
        <authorList>
            <consortium name="The Broad Institute Genomics Platform"/>
            <consortium name="The Broad Institute Genome Sequencing Center for Infectious Disease"/>
            <person name="Wu L."/>
            <person name="Ma J."/>
        </authorList>
    </citation>
    <scope>NUCLEOTIDE SEQUENCE [LARGE SCALE GENOMIC DNA]</scope>
    <source>
        <strain evidence="1 2">RDMS1</strain>
    </source>
</reference>
<dbReference type="Proteomes" id="UP001596417">
    <property type="component" value="Unassembled WGS sequence"/>
</dbReference>
<dbReference type="Pfam" id="PF13416">
    <property type="entry name" value="SBP_bac_8"/>
    <property type="match status" value="1"/>
</dbReference>
<accession>A0ABD5YJS9</accession>
<evidence type="ECO:0000313" key="1">
    <source>
        <dbReference type="EMBL" id="MFC7189485.1"/>
    </source>
</evidence>
<comment type="caution">
    <text evidence="1">The sequence shown here is derived from an EMBL/GenBank/DDBJ whole genome shotgun (WGS) entry which is preliminary data.</text>
</comment>